<accession>A0A9P8KWL7</accession>
<feature type="compositionally biased region" description="Basic and acidic residues" evidence="1">
    <location>
        <begin position="95"/>
        <end position="104"/>
    </location>
</feature>
<organism evidence="4 5">
    <name type="scientific">Glutinoglossum americanum</name>
    <dbReference type="NCBI Taxonomy" id="1670608"/>
    <lineage>
        <taxon>Eukaryota</taxon>
        <taxon>Fungi</taxon>
        <taxon>Dikarya</taxon>
        <taxon>Ascomycota</taxon>
        <taxon>Pezizomycotina</taxon>
        <taxon>Geoglossomycetes</taxon>
        <taxon>Geoglossales</taxon>
        <taxon>Geoglossaceae</taxon>
        <taxon>Glutinoglossum</taxon>
    </lineage>
</organism>
<feature type="transmembrane region" description="Helical" evidence="2">
    <location>
        <begin position="63"/>
        <end position="85"/>
    </location>
</feature>
<keyword evidence="3" id="KW-0732">Signal</keyword>
<keyword evidence="2" id="KW-0812">Transmembrane</keyword>
<evidence type="ECO:0000313" key="5">
    <source>
        <dbReference type="Proteomes" id="UP000698800"/>
    </source>
</evidence>
<evidence type="ECO:0000256" key="3">
    <source>
        <dbReference type="SAM" id="SignalP"/>
    </source>
</evidence>
<dbReference type="EMBL" id="JAGHQL010000104">
    <property type="protein sequence ID" value="KAH0538560.1"/>
    <property type="molecule type" value="Genomic_DNA"/>
</dbReference>
<feature type="compositionally biased region" description="Low complexity" evidence="1">
    <location>
        <begin position="26"/>
        <end position="48"/>
    </location>
</feature>
<name>A0A9P8KWL7_9PEZI</name>
<feature type="region of interest" description="Disordered" evidence="1">
    <location>
        <begin position="93"/>
        <end position="126"/>
    </location>
</feature>
<feature type="chain" id="PRO_5040258023" evidence="3">
    <location>
        <begin position="23"/>
        <end position="141"/>
    </location>
</feature>
<gene>
    <name evidence="4" type="ORF">FGG08_004848</name>
</gene>
<evidence type="ECO:0000313" key="4">
    <source>
        <dbReference type="EMBL" id="KAH0538560.1"/>
    </source>
</evidence>
<keyword evidence="5" id="KW-1185">Reference proteome</keyword>
<keyword evidence="2" id="KW-0472">Membrane</keyword>
<keyword evidence="2" id="KW-1133">Transmembrane helix</keyword>
<evidence type="ECO:0000256" key="2">
    <source>
        <dbReference type="SAM" id="Phobius"/>
    </source>
</evidence>
<feature type="signal peptide" evidence="3">
    <location>
        <begin position="1"/>
        <end position="22"/>
    </location>
</feature>
<sequence length="141" mass="14289">MLSVSLNVIAVLGITLDPSAFAGPQTTSPSGSPSTTATPTLTPTPNLLAATATPTKQPLATGASIGIGIGAAIAGMFILAGLAFVGWKILKRRRSAEDSEKRPVEAPGNQRWGGQHVGELPAGYEGVEAGGRGYGEGMYGR</sequence>
<comment type="caution">
    <text evidence="4">The sequence shown here is derived from an EMBL/GenBank/DDBJ whole genome shotgun (WGS) entry which is preliminary data.</text>
</comment>
<evidence type="ECO:0000256" key="1">
    <source>
        <dbReference type="SAM" id="MobiDB-lite"/>
    </source>
</evidence>
<reference evidence="4" key="1">
    <citation type="submission" date="2021-03" db="EMBL/GenBank/DDBJ databases">
        <title>Comparative genomics and phylogenomic investigation of the class Geoglossomycetes provide insights into ecological specialization and systematics.</title>
        <authorList>
            <person name="Melie T."/>
            <person name="Pirro S."/>
            <person name="Miller A.N."/>
            <person name="Quandt A."/>
        </authorList>
    </citation>
    <scope>NUCLEOTIDE SEQUENCE</scope>
    <source>
        <strain evidence="4">GBOQ0MN5Z8</strain>
    </source>
</reference>
<dbReference type="Proteomes" id="UP000698800">
    <property type="component" value="Unassembled WGS sequence"/>
</dbReference>
<proteinExistence type="predicted"/>
<protein>
    <submittedName>
        <fullName evidence="4">Uncharacterized protein</fullName>
    </submittedName>
</protein>
<dbReference type="AlphaFoldDB" id="A0A9P8KWL7"/>
<feature type="region of interest" description="Disordered" evidence="1">
    <location>
        <begin position="22"/>
        <end position="48"/>
    </location>
</feature>